<name>F6GBF1_RALS8</name>
<dbReference type="InterPro" id="IPR028082">
    <property type="entry name" value="Peripla_BP_I"/>
</dbReference>
<dbReference type="PANTHER" id="PTHR30146">
    <property type="entry name" value="LACI-RELATED TRANSCRIPTIONAL REPRESSOR"/>
    <property type="match status" value="1"/>
</dbReference>
<evidence type="ECO:0000256" key="3">
    <source>
        <dbReference type="ARBA" id="ARBA00023163"/>
    </source>
</evidence>
<dbReference type="KEGG" id="rsn:RSPO_m01382"/>
<proteinExistence type="predicted"/>
<dbReference type="CDD" id="cd01542">
    <property type="entry name" value="PBP1_TreR-like"/>
    <property type="match status" value="1"/>
</dbReference>
<feature type="region of interest" description="Disordered" evidence="4">
    <location>
        <begin position="1"/>
        <end position="43"/>
    </location>
</feature>
<accession>F6GBF1</accession>
<evidence type="ECO:0000256" key="4">
    <source>
        <dbReference type="SAM" id="MobiDB-lite"/>
    </source>
</evidence>
<dbReference type="Proteomes" id="UP000007953">
    <property type="component" value="Plasmid megaplasmid"/>
</dbReference>
<dbReference type="GO" id="GO:0000976">
    <property type="term" value="F:transcription cis-regulatory region binding"/>
    <property type="evidence" value="ECO:0007669"/>
    <property type="project" value="TreeGrafter"/>
</dbReference>
<dbReference type="SUPFAM" id="SSF47413">
    <property type="entry name" value="lambda repressor-like DNA-binding domains"/>
    <property type="match status" value="1"/>
</dbReference>
<dbReference type="InterPro" id="IPR000843">
    <property type="entry name" value="HTH_LacI"/>
</dbReference>
<dbReference type="GO" id="GO:0003700">
    <property type="term" value="F:DNA-binding transcription factor activity"/>
    <property type="evidence" value="ECO:0007669"/>
    <property type="project" value="TreeGrafter"/>
</dbReference>
<dbReference type="PRINTS" id="PR00036">
    <property type="entry name" value="HTHLACI"/>
</dbReference>
<dbReference type="Pfam" id="PF00356">
    <property type="entry name" value="LacI"/>
    <property type="match status" value="1"/>
</dbReference>
<evidence type="ECO:0000313" key="7">
    <source>
        <dbReference type="Proteomes" id="UP000007953"/>
    </source>
</evidence>
<keyword evidence="2 6" id="KW-0238">DNA-binding</keyword>
<protein>
    <submittedName>
        <fullName evidence="6">Dna-binding sucrose operon transcriptional repressor protein</fullName>
    </submittedName>
</protein>
<dbReference type="PROSITE" id="PS00356">
    <property type="entry name" value="HTH_LACI_1"/>
    <property type="match status" value="1"/>
</dbReference>
<evidence type="ECO:0000256" key="2">
    <source>
        <dbReference type="ARBA" id="ARBA00023125"/>
    </source>
</evidence>
<dbReference type="EMBL" id="CP002820">
    <property type="protein sequence ID" value="AEG72017.1"/>
    <property type="molecule type" value="Genomic_DNA"/>
</dbReference>
<evidence type="ECO:0000256" key="1">
    <source>
        <dbReference type="ARBA" id="ARBA00023015"/>
    </source>
</evidence>
<dbReference type="PATRIC" id="fig|1031711.3.peg.4573"/>
<dbReference type="SMART" id="SM00354">
    <property type="entry name" value="HTH_LACI"/>
    <property type="match status" value="1"/>
</dbReference>
<keyword evidence="3" id="KW-0804">Transcription</keyword>
<dbReference type="Gene3D" id="1.10.260.40">
    <property type="entry name" value="lambda repressor-like DNA-binding domains"/>
    <property type="match status" value="1"/>
</dbReference>
<gene>
    <name evidence="6" type="primary">scrR</name>
    <name evidence="6" type="ordered locus">RSPO_m01382</name>
</gene>
<evidence type="ECO:0000259" key="5">
    <source>
        <dbReference type="PROSITE" id="PS50932"/>
    </source>
</evidence>
<feature type="domain" description="HTH lacI-type" evidence="5">
    <location>
        <begin position="74"/>
        <end position="128"/>
    </location>
</feature>
<keyword evidence="1" id="KW-0805">Transcription regulation</keyword>
<dbReference type="PANTHER" id="PTHR30146:SF138">
    <property type="entry name" value="TRANSCRIPTIONAL REGULATORY PROTEIN"/>
    <property type="match status" value="1"/>
</dbReference>
<dbReference type="InterPro" id="IPR010982">
    <property type="entry name" value="Lambda_DNA-bd_dom_sf"/>
</dbReference>
<keyword evidence="6" id="KW-0614">Plasmid</keyword>
<dbReference type="PROSITE" id="PS50932">
    <property type="entry name" value="HTH_LACI_2"/>
    <property type="match status" value="1"/>
</dbReference>
<evidence type="ECO:0000313" key="6">
    <source>
        <dbReference type="EMBL" id="AEG72017.1"/>
    </source>
</evidence>
<geneLocation type="plasmid" evidence="7"/>
<dbReference type="HOGENOM" id="CLU_037628_6_1_4"/>
<feature type="compositionally biased region" description="Polar residues" evidence="4">
    <location>
        <begin position="1"/>
        <end position="22"/>
    </location>
</feature>
<dbReference type="Pfam" id="PF13377">
    <property type="entry name" value="Peripla_BP_3"/>
    <property type="match status" value="1"/>
</dbReference>
<dbReference type="InterPro" id="IPR046335">
    <property type="entry name" value="LacI/GalR-like_sensor"/>
</dbReference>
<dbReference type="SUPFAM" id="SSF53822">
    <property type="entry name" value="Periplasmic binding protein-like I"/>
    <property type="match status" value="1"/>
</dbReference>
<reference evidence="6 7" key="1">
    <citation type="journal article" date="2011" name="J. Bacteriol.">
        <title>Complete genome sequence of the plant pathogen Ralstonia solanacearum strain Po82.</title>
        <authorList>
            <person name="Xu J."/>
            <person name="Zheng H.J."/>
            <person name="Liu L."/>
            <person name="Pan Z.C."/>
            <person name="Prior P."/>
            <person name="Tang B."/>
            <person name="Xu J.S."/>
            <person name="Zhang H."/>
            <person name="Tian Q."/>
            <person name="Zhang L.Q."/>
            <person name="Feng J."/>
        </authorList>
    </citation>
    <scope>NUCLEOTIDE SEQUENCE [LARGE SCALE GENOMIC DNA]</scope>
    <source>
        <strain evidence="7">Po82</strain>
    </source>
</reference>
<dbReference type="AlphaFoldDB" id="F6GBF1"/>
<organism evidence="6 7">
    <name type="scientific">Ralstonia solanacearum (strain Po82)</name>
    <dbReference type="NCBI Taxonomy" id="1031711"/>
    <lineage>
        <taxon>Bacteria</taxon>
        <taxon>Pseudomonadati</taxon>
        <taxon>Pseudomonadota</taxon>
        <taxon>Betaproteobacteria</taxon>
        <taxon>Burkholderiales</taxon>
        <taxon>Burkholderiaceae</taxon>
        <taxon>Ralstonia</taxon>
        <taxon>Ralstonia solanacearum species complex</taxon>
    </lineage>
</organism>
<sequence>MSLIEESTTSMEMEGRATSTDGPPSPGAGWCRQDPEPLAGGRRIPAGGWCTRRFTPSRELSIVLGMVSIPQKRPTIRDVATLAGVSTSTVSRVLNNSGYVKAEVRERIEAVVSRMHYTPSELAKQLKSQRSGLIGVIIPKINSYTTSEIVAGISSTLAPLRYQMLLANTANSVAEEVTAYDLFRRQRVAGVLHLATTVNTDLIDAIREAGLPIVMIGQDASHLGITSVIQNERSAARQITEHLLSLGHKRVGLVTVGEEDIQVGRERTAGYLDALQARGLPVDPELIICASFRSGAGEEAAERLLRASGDARCTAILAVTDRLAVGVMACLHDHGLRVPEDMAVAGMGDSDTASMVRPALSTVHYDYAGTGAEAAQLMLKLWEAEHASQVERIVMPYRLALRRST</sequence>
<dbReference type="CDD" id="cd01392">
    <property type="entry name" value="HTH_LacI"/>
    <property type="match status" value="1"/>
</dbReference>
<dbReference type="Gene3D" id="3.40.50.2300">
    <property type="match status" value="2"/>
</dbReference>